<evidence type="ECO:0000313" key="3">
    <source>
        <dbReference type="Proteomes" id="UP000598054"/>
    </source>
</evidence>
<evidence type="ECO:0000313" key="4">
    <source>
        <dbReference type="Proteomes" id="UP000623926"/>
    </source>
</evidence>
<proteinExistence type="predicted"/>
<dbReference type="EMBL" id="CP070245">
    <property type="protein sequence ID" value="QRV36138.1"/>
    <property type="molecule type" value="Genomic_DNA"/>
</dbReference>
<evidence type="ECO:0000313" key="2">
    <source>
        <dbReference type="EMBL" id="QRV41595.1"/>
    </source>
</evidence>
<dbReference type="Proteomes" id="UP000598054">
    <property type="component" value="Chromosome"/>
</dbReference>
<reference evidence="3 4" key="1">
    <citation type="submission" date="2021-02" db="EMBL/GenBank/DDBJ databases">
        <title>FDA dAtabase for Regulatory Grade micrObial Sequences (FDA-ARGOS): Supporting development and validation of Infectious Disease Dx tests.</title>
        <authorList>
            <person name="Sproer C."/>
            <person name="Gronow S."/>
            <person name="Severitt S."/>
            <person name="Schroder I."/>
            <person name="Tallon L."/>
            <person name="Sadzewicz L."/>
            <person name="Zhao X."/>
            <person name="Boylan J."/>
            <person name="Ott S."/>
            <person name="Bowen H."/>
            <person name="Vavikolanu K."/>
            <person name="Mehta A."/>
            <person name="Aluvathingal J."/>
            <person name="Nadendla S."/>
            <person name="Lowell S."/>
            <person name="Myers T."/>
            <person name="Yan Y."/>
            <person name="Sichtig H."/>
        </authorList>
    </citation>
    <scope>NUCLEOTIDE SEQUENCE [LARGE SCALE GENOMIC DNA]</scope>
    <source>
        <strain evidence="2 3">FDAARGOS_1211</strain>
        <strain evidence="1 4">FDAARGOS_1212</strain>
    </source>
</reference>
<accession>A0ABD7D1R9</accession>
<dbReference type="EMBL" id="CP070249">
    <property type="protein sequence ID" value="QRV41595.1"/>
    <property type="molecule type" value="Genomic_DNA"/>
</dbReference>
<dbReference type="RefSeq" id="WP_136975131.1">
    <property type="nucleotide sequence ID" value="NZ_CP070242.1"/>
</dbReference>
<evidence type="ECO:0000313" key="1">
    <source>
        <dbReference type="EMBL" id="QRV36138.1"/>
    </source>
</evidence>
<dbReference type="Proteomes" id="UP000623926">
    <property type="component" value="Chromosome"/>
</dbReference>
<gene>
    <name evidence="2" type="ORF">I6J41_13235</name>
    <name evidence="1" type="ORF">I6J42_20345</name>
</gene>
<dbReference type="GeneID" id="63980509"/>
<name>A0ABD7D1R9_9ACTN</name>
<organism evidence="1 4">
    <name type="scientific">Streptomyces californicus</name>
    <dbReference type="NCBI Taxonomy" id="67351"/>
    <lineage>
        <taxon>Bacteria</taxon>
        <taxon>Bacillati</taxon>
        <taxon>Actinomycetota</taxon>
        <taxon>Actinomycetes</taxon>
        <taxon>Kitasatosporales</taxon>
        <taxon>Streptomycetaceae</taxon>
        <taxon>Streptomyces</taxon>
    </lineage>
</organism>
<dbReference type="AlphaFoldDB" id="A0ABD7D1R9"/>
<sequence length="73" mass="7775">MAEHVDALGRWGAALYAVCPERVGILRADARTALRAWADHLSAGSEDAEAGDAARGRAERAVRRFREAAADLG</sequence>
<protein>
    <submittedName>
        <fullName evidence="1">Uncharacterized protein</fullName>
    </submittedName>
</protein>
<keyword evidence="3" id="KW-1185">Reference proteome</keyword>